<dbReference type="EMBL" id="KV448202">
    <property type="protein sequence ID" value="OAX40727.1"/>
    <property type="molecule type" value="Genomic_DNA"/>
</dbReference>
<dbReference type="Proteomes" id="UP000092154">
    <property type="component" value="Unassembled WGS sequence"/>
</dbReference>
<name>A0A1B7N789_9AGAM</name>
<keyword evidence="2" id="KW-1185">Reference proteome</keyword>
<reference evidence="1 2" key="1">
    <citation type="submission" date="2016-06" db="EMBL/GenBank/DDBJ databases">
        <title>Comparative genomics of the ectomycorrhizal sister species Rhizopogon vinicolor and Rhizopogon vesiculosus (Basidiomycota: Boletales) reveals a divergence of the mating type B locus.</title>
        <authorList>
            <consortium name="DOE Joint Genome Institute"/>
            <person name="Mujic A.B."/>
            <person name="Kuo A."/>
            <person name="Tritt A."/>
            <person name="Lipzen A."/>
            <person name="Chen C."/>
            <person name="Johnson J."/>
            <person name="Sharma A."/>
            <person name="Barry K."/>
            <person name="Grigoriev I.V."/>
            <person name="Spatafora J.W."/>
        </authorList>
    </citation>
    <scope>NUCLEOTIDE SEQUENCE [LARGE SCALE GENOMIC DNA]</scope>
    <source>
        <strain evidence="1 2">AM-OR11-026</strain>
    </source>
</reference>
<dbReference type="InParanoid" id="A0A1B7N789"/>
<dbReference type="AlphaFoldDB" id="A0A1B7N789"/>
<sequence>MRLFSEIMDSDNASQGFLNSSGMDHLTSPYNIFDYSNNHPSLELLERNPSHGSAHPPRVQLHPDSGVMRASLPGRTALFVANGMDVAIDPAIRICDGQWDIPVANANPMYNQMGRAECLVNISALSTSYADPRSSTSETARPKYEIFRDGGRTKVRCHEGRCSGRRVLMKENYARHVRELHLGEKRKTRGHCRRGVCPRL</sequence>
<dbReference type="OrthoDB" id="2685869at2759"/>
<proteinExistence type="predicted"/>
<protein>
    <submittedName>
        <fullName evidence="1">Uncharacterized protein</fullName>
    </submittedName>
</protein>
<accession>A0A1B7N789</accession>
<evidence type="ECO:0000313" key="1">
    <source>
        <dbReference type="EMBL" id="OAX40727.1"/>
    </source>
</evidence>
<organism evidence="1 2">
    <name type="scientific">Rhizopogon vinicolor AM-OR11-026</name>
    <dbReference type="NCBI Taxonomy" id="1314800"/>
    <lineage>
        <taxon>Eukaryota</taxon>
        <taxon>Fungi</taxon>
        <taxon>Dikarya</taxon>
        <taxon>Basidiomycota</taxon>
        <taxon>Agaricomycotina</taxon>
        <taxon>Agaricomycetes</taxon>
        <taxon>Agaricomycetidae</taxon>
        <taxon>Boletales</taxon>
        <taxon>Suillineae</taxon>
        <taxon>Rhizopogonaceae</taxon>
        <taxon>Rhizopogon</taxon>
    </lineage>
</organism>
<gene>
    <name evidence="1" type="ORF">K503DRAFT_768324</name>
</gene>
<evidence type="ECO:0000313" key="2">
    <source>
        <dbReference type="Proteomes" id="UP000092154"/>
    </source>
</evidence>